<sequence length="292" mass="33435">MFYQSAYPETPPVVTGNRISLELSPFKDWFAIEDGERVLDVPATFASRNVVHVALKLLATSYTTFSLILSLLSTENWNIYFGGMTGISLTCSVIYLWLSLANSIKGVEQPRRLEKVSIWSRFQWFFFHFALHVSFLSTTLWWVTVYDENVTLTLENVSVHGGTLLALLLEGFLGNRTPIHWYFWWLTGLPMSLTFVLFTYLFTGLNVGSPDYEESDLIYQYFDWKNDIMWAAIRSAFVVLVISPVVQTLIFCISLYGRRHVDERANRKSDQSATQQQNGDTSLHETSSEEAA</sequence>
<feature type="region of interest" description="Disordered" evidence="1">
    <location>
        <begin position="266"/>
        <end position="292"/>
    </location>
</feature>
<feature type="transmembrane region" description="Helical" evidence="2">
    <location>
        <begin position="53"/>
        <end position="73"/>
    </location>
</feature>
<feature type="compositionally biased region" description="Basic and acidic residues" evidence="1">
    <location>
        <begin position="282"/>
        <end position="292"/>
    </location>
</feature>
<dbReference type="EMBL" id="HBIM01013542">
    <property type="protein sequence ID" value="CAE0413710.1"/>
    <property type="molecule type" value="Transcribed_RNA"/>
</dbReference>
<keyword evidence="2" id="KW-0472">Membrane</keyword>
<accession>A0A7S3L797</accession>
<reference evidence="3" key="1">
    <citation type="submission" date="2021-01" db="EMBL/GenBank/DDBJ databases">
        <authorList>
            <person name="Corre E."/>
            <person name="Pelletier E."/>
            <person name="Niang G."/>
            <person name="Scheremetjew M."/>
            <person name="Finn R."/>
            <person name="Kale V."/>
            <person name="Holt S."/>
            <person name="Cochrane G."/>
            <person name="Meng A."/>
            <person name="Brown T."/>
            <person name="Cohen L."/>
        </authorList>
    </citation>
    <scope>NUCLEOTIDE SEQUENCE</scope>
    <source>
        <strain evidence="3">CCMP127</strain>
    </source>
</reference>
<feature type="transmembrane region" description="Helical" evidence="2">
    <location>
        <begin position="228"/>
        <end position="257"/>
    </location>
</feature>
<feature type="transmembrane region" description="Helical" evidence="2">
    <location>
        <begin position="181"/>
        <end position="202"/>
    </location>
</feature>
<feature type="transmembrane region" description="Helical" evidence="2">
    <location>
        <begin position="122"/>
        <end position="144"/>
    </location>
</feature>
<dbReference type="AlphaFoldDB" id="A0A7S3L797"/>
<keyword evidence="2" id="KW-0812">Transmembrane</keyword>
<gene>
    <name evidence="3" type="ORF">ACOF00016_LOCUS10956</name>
</gene>
<dbReference type="PANTHER" id="PTHR12242">
    <property type="entry name" value="OS02G0130600 PROTEIN-RELATED"/>
    <property type="match status" value="1"/>
</dbReference>
<organism evidence="3">
    <name type="scientific">Amphora coffeiformis</name>
    <dbReference type="NCBI Taxonomy" id="265554"/>
    <lineage>
        <taxon>Eukaryota</taxon>
        <taxon>Sar</taxon>
        <taxon>Stramenopiles</taxon>
        <taxon>Ochrophyta</taxon>
        <taxon>Bacillariophyta</taxon>
        <taxon>Bacillariophyceae</taxon>
        <taxon>Bacillariophycidae</taxon>
        <taxon>Thalassiophysales</taxon>
        <taxon>Catenulaceae</taxon>
        <taxon>Amphora</taxon>
    </lineage>
</organism>
<proteinExistence type="predicted"/>
<dbReference type="GO" id="GO:0016020">
    <property type="term" value="C:membrane"/>
    <property type="evidence" value="ECO:0007669"/>
    <property type="project" value="TreeGrafter"/>
</dbReference>
<evidence type="ECO:0000313" key="3">
    <source>
        <dbReference type="EMBL" id="CAE0413710.1"/>
    </source>
</evidence>
<feature type="transmembrane region" description="Helical" evidence="2">
    <location>
        <begin position="150"/>
        <end position="169"/>
    </location>
</feature>
<evidence type="ECO:0000256" key="1">
    <source>
        <dbReference type="SAM" id="MobiDB-lite"/>
    </source>
</evidence>
<feature type="transmembrane region" description="Helical" evidence="2">
    <location>
        <begin position="79"/>
        <end position="101"/>
    </location>
</feature>
<protein>
    <submittedName>
        <fullName evidence="3">Uncharacterized protein</fullName>
    </submittedName>
</protein>
<keyword evidence="2" id="KW-1133">Transmembrane helix</keyword>
<name>A0A7S3L797_9STRA</name>
<evidence type="ECO:0000256" key="2">
    <source>
        <dbReference type="SAM" id="Phobius"/>
    </source>
</evidence>
<feature type="compositionally biased region" description="Polar residues" evidence="1">
    <location>
        <begin position="271"/>
        <end position="281"/>
    </location>
</feature>